<evidence type="ECO:0000259" key="6">
    <source>
        <dbReference type="Pfam" id="PF00472"/>
    </source>
</evidence>
<sequence>EMKMNFGVTRKKQEELEARMAALGLREADLEEKYVRSSGPGGQNVNKTASCVYLKHVRSGLEVKMQRERSQGLNRYYARKRLCELVEQERMGSKSPAALKAEKIRKQKQCRKRRSKAKRKVRGDKGGKY</sequence>
<feature type="domain" description="Prokaryotic-type class I peptide chain release factors" evidence="6">
    <location>
        <begin position="25"/>
        <end position="119"/>
    </location>
</feature>
<gene>
    <name evidence="7" type="ORF">S03H2_33287</name>
</gene>
<dbReference type="InterPro" id="IPR052405">
    <property type="entry name" value="Mito_Transl_Release_Factor"/>
</dbReference>
<feature type="compositionally biased region" description="Basic residues" evidence="5">
    <location>
        <begin position="103"/>
        <end position="122"/>
    </location>
</feature>
<dbReference type="GO" id="GO:0005739">
    <property type="term" value="C:mitochondrion"/>
    <property type="evidence" value="ECO:0007669"/>
    <property type="project" value="UniProtKB-SubCell"/>
</dbReference>
<accession>X1GTS3</accession>
<dbReference type="InterPro" id="IPR045853">
    <property type="entry name" value="Pep_chain_release_fac_I_sf"/>
</dbReference>
<comment type="subcellular location">
    <subcellularLocation>
        <location evidence="1">Mitochondrion</location>
    </subcellularLocation>
</comment>
<proteinExistence type="inferred from homology"/>
<dbReference type="GO" id="GO:0003747">
    <property type="term" value="F:translation release factor activity"/>
    <property type="evidence" value="ECO:0007669"/>
    <property type="project" value="InterPro"/>
</dbReference>
<feature type="non-terminal residue" evidence="7">
    <location>
        <position position="1"/>
    </location>
</feature>
<comment type="caution">
    <text evidence="7">The sequence shown here is derived from an EMBL/GenBank/DDBJ whole genome shotgun (WGS) entry which is preliminary data.</text>
</comment>
<comment type="similarity">
    <text evidence="2">Belongs to the prokaryotic/mitochondrial release factor family.</text>
</comment>
<evidence type="ECO:0000256" key="2">
    <source>
        <dbReference type="ARBA" id="ARBA00010835"/>
    </source>
</evidence>
<organism evidence="7">
    <name type="scientific">marine sediment metagenome</name>
    <dbReference type="NCBI Taxonomy" id="412755"/>
    <lineage>
        <taxon>unclassified sequences</taxon>
        <taxon>metagenomes</taxon>
        <taxon>ecological metagenomes</taxon>
    </lineage>
</organism>
<evidence type="ECO:0000256" key="4">
    <source>
        <dbReference type="ARBA" id="ARBA00023128"/>
    </source>
</evidence>
<dbReference type="PANTHER" id="PTHR46203">
    <property type="entry name" value="PROBABLE PEPTIDE CHAIN RELEASE FACTOR C12ORF65"/>
    <property type="match status" value="1"/>
</dbReference>
<evidence type="ECO:0000256" key="5">
    <source>
        <dbReference type="SAM" id="MobiDB-lite"/>
    </source>
</evidence>
<evidence type="ECO:0000256" key="1">
    <source>
        <dbReference type="ARBA" id="ARBA00004173"/>
    </source>
</evidence>
<reference evidence="7" key="1">
    <citation type="journal article" date="2014" name="Front. Microbiol.">
        <title>High frequency of phylogenetically diverse reductive dehalogenase-homologous genes in deep subseafloor sedimentary metagenomes.</title>
        <authorList>
            <person name="Kawai M."/>
            <person name="Futagami T."/>
            <person name="Toyoda A."/>
            <person name="Takaki Y."/>
            <person name="Nishi S."/>
            <person name="Hori S."/>
            <person name="Arai W."/>
            <person name="Tsubouchi T."/>
            <person name="Morono Y."/>
            <person name="Uchiyama I."/>
            <person name="Ito T."/>
            <person name="Fujiyama A."/>
            <person name="Inagaki F."/>
            <person name="Takami H."/>
        </authorList>
    </citation>
    <scope>NUCLEOTIDE SEQUENCE</scope>
    <source>
        <strain evidence="7">Expedition CK06-06</strain>
    </source>
</reference>
<dbReference type="EMBL" id="BARU01020255">
    <property type="protein sequence ID" value="GAH61316.1"/>
    <property type="molecule type" value="Genomic_DNA"/>
</dbReference>
<protein>
    <recommendedName>
        <fullName evidence="6">Prokaryotic-type class I peptide chain release factors domain-containing protein</fullName>
    </recommendedName>
</protein>
<name>X1GTS3_9ZZZZ</name>
<evidence type="ECO:0000313" key="7">
    <source>
        <dbReference type="EMBL" id="GAH61316.1"/>
    </source>
</evidence>
<dbReference type="InterPro" id="IPR000352">
    <property type="entry name" value="Pep_chain_release_fac_I"/>
</dbReference>
<keyword evidence="4" id="KW-0496">Mitochondrion</keyword>
<dbReference type="PANTHER" id="PTHR46203:SF1">
    <property type="entry name" value="MITOCHONDRIAL TRANSLATION RELEASE FACTOR IN RESCUE"/>
    <property type="match status" value="1"/>
</dbReference>
<dbReference type="Gene3D" id="3.30.160.20">
    <property type="match status" value="1"/>
</dbReference>
<feature type="region of interest" description="Disordered" evidence="5">
    <location>
        <begin position="89"/>
        <end position="129"/>
    </location>
</feature>
<dbReference type="SUPFAM" id="SSF75620">
    <property type="entry name" value="Release factor"/>
    <property type="match status" value="1"/>
</dbReference>
<dbReference type="Pfam" id="PF00472">
    <property type="entry name" value="RF-1"/>
    <property type="match status" value="1"/>
</dbReference>
<keyword evidence="3" id="KW-0809">Transit peptide</keyword>
<dbReference type="AlphaFoldDB" id="X1GTS3"/>
<evidence type="ECO:0000256" key="3">
    <source>
        <dbReference type="ARBA" id="ARBA00022946"/>
    </source>
</evidence>